<dbReference type="Proteomes" id="UP000530928">
    <property type="component" value="Unassembled WGS sequence"/>
</dbReference>
<organism evidence="2 3">
    <name type="scientific">Nonomuraea soli</name>
    <dbReference type="NCBI Taxonomy" id="1032476"/>
    <lineage>
        <taxon>Bacteria</taxon>
        <taxon>Bacillati</taxon>
        <taxon>Actinomycetota</taxon>
        <taxon>Actinomycetes</taxon>
        <taxon>Streptosporangiales</taxon>
        <taxon>Streptosporangiaceae</taxon>
        <taxon>Nonomuraea</taxon>
    </lineage>
</organism>
<comment type="caution">
    <text evidence="2">The sequence shown here is derived from an EMBL/GenBank/DDBJ whole genome shotgun (WGS) entry which is preliminary data.</text>
</comment>
<keyword evidence="1" id="KW-0472">Membrane</keyword>
<sequence length="87" mass="9881">MSLGRAVLVGWGVWLIIHIATQITRLIPSAAGAGWVDMAISGLLILAVCLSIRAHEHRHTDRCLRWSQATWLQGRITERLVMRERRQ</sequence>
<reference evidence="2 3" key="1">
    <citation type="submission" date="2020-07" db="EMBL/GenBank/DDBJ databases">
        <title>Genomic Encyclopedia of Type Strains, Phase IV (KMG-IV): sequencing the most valuable type-strain genomes for metagenomic binning, comparative biology and taxonomic classification.</title>
        <authorList>
            <person name="Goeker M."/>
        </authorList>
    </citation>
    <scope>NUCLEOTIDE SEQUENCE [LARGE SCALE GENOMIC DNA]</scope>
    <source>
        <strain evidence="2 3">DSM 45533</strain>
    </source>
</reference>
<proteinExistence type="predicted"/>
<keyword evidence="3" id="KW-1185">Reference proteome</keyword>
<evidence type="ECO:0000256" key="1">
    <source>
        <dbReference type="SAM" id="Phobius"/>
    </source>
</evidence>
<dbReference type="RefSeq" id="WP_181616063.1">
    <property type="nucleotide sequence ID" value="NZ_BAABAM010000013.1"/>
</dbReference>
<name>A0A7W0HVK9_9ACTN</name>
<dbReference type="AlphaFoldDB" id="A0A7W0HVK9"/>
<keyword evidence="1" id="KW-1133">Transmembrane helix</keyword>
<evidence type="ECO:0000313" key="3">
    <source>
        <dbReference type="Proteomes" id="UP000530928"/>
    </source>
</evidence>
<dbReference type="EMBL" id="JACDUR010000011">
    <property type="protein sequence ID" value="MBA2897354.1"/>
    <property type="molecule type" value="Genomic_DNA"/>
</dbReference>
<feature type="transmembrane region" description="Helical" evidence="1">
    <location>
        <begin position="7"/>
        <end position="27"/>
    </location>
</feature>
<evidence type="ECO:0000313" key="2">
    <source>
        <dbReference type="EMBL" id="MBA2897354.1"/>
    </source>
</evidence>
<feature type="transmembrane region" description="Helical" evidence="1">
    <location>
        <begin position="33"/>
        <end position="52"/>
    </location>
</feature>
<gene>
    <name evidence="2" type="ORF">HNR30_008752</name>
</gene>
<protein>
    <submittedName>
        <fullName evidence="2">Uncharacterized protein</fullName>
    </submittedName>
</protein>
<accession>A0A7W0HVK9</accession>
<keyword evidence="1" id="KW-0812">Transmembrane</keyword>